<reference evidence="1" key="1">
    <citation type="journal article" date="2019" name="Sci. Rep.">
        <title>Draft genome of Tanacetum cinerariifolium, the natural source of mosquito coil.</title>
        <authorList>
            <person name="Yamashiro T."/>
            <person name="Shiraishi A."/>
            <person name="Satake H."/>
            <person name="Nakayama K."/>
        </authorList>
    </citation>
    <scope>NUCLEOTIDE SEQUENCE</scope>
</reference>
<name>A0A699PVR8_TANCI</name>
<dbReference type="AlphaFoldDB" id="A0A699PVR8"/>
<dbReference type="SUPFAM" id="SSF57756">
    <property type="entry name" value="Retrovirus zinc finger-like domains"/>
    <property type="match status" value="1"/>
</dbReference>
<gene>
    <name evidence="1" type="ORF">Tci_828275</name>
</gene>
<comment type="caution">
    <text evidence="1">The sequence shown here is derived from an EMBL/GenBank/DDBJ whole genome shotgun (WGS) entry which is preliminary data.</text>
</comment>
<dbReference type="Gene3D" id="4.10.60.10">
    <property type="entry name" value="Zinc finger, CCHC-type"/>
    <property type="match status" value="1"/>
</dbReference>
<evidence type="ECO:0000313" key="1">
    <source>
        <dbReference type="EMBL" id="GFC56305.1"/>
    </source>
</evidence>
<dbReference type="GO" id="GO:0008270">
    <property type="term" value="F:zinc ion binding"/>
    <property type="evidence" value="ECO:0007669"/>
    <property type="project" value="InterPro"/>
</dbReference>
<dbReference type="InterPro" id="IPR036875">
    <property type="entry name" value="Znf_CCHC_sf"/>
</dbReference>
<protein>
    <recommendedName>
        <fullName evidence="2">CCHC-type domain-containing protein</fullName>
    </recommendedName>
</protein>
<organism evidence="1">
    <name type="scientific">Tanacetum cinerariifolium</name>
    <name type="common">Dalmatian daisy</name>
    <name type="synonym">Chrysanthemum cinerariifolium</name>
    <dbReference type="NCBI Taxonomy" id="118510"/>
    <lineage>
        <taxon>Eukaryota</taxon>
        <taxon>Viridiplantae</taxon>
        <taxon>Streptophyta</taxon>
        <taxon>Embryophyta</taxon>
        <taxon>Tracheophyta</taxon>
        <taxon>Spermatophyta</taxon>
        <taxon>Magnoliopsida</taxon>
        <taxon>eudicotyledons</taxon>
        <taxon>Gunneridae</taxon>
        <taxon>Pentapetalae</taxon>
        <taxon>asterids</taxon>
        <taxon>campanulids</taxon>
        <taxon>Asterales</taxon>
        <taxon>Asteraceae</taxon>
        <taxon>Asteroideae</taxon>
        <taxon>Anthemideae</taxon>
        <taxon>Anthemidinae</taxon>
        <taxon>Tanacetum</taxon>
    </lineage>
</organism>
<proteinExistence type="predicted"/>
<accession>A0A699PVR8</accession>
<evidence type="ECO:0008006" key="2">
    <source>
        <dbReference type="Google" id="ProtNLM"/>
    </source>
</evidence>
<sequence length="225" mass="25206">MFRRLFSNNSMKTSVAQALKALIKFMIGFKSLLPNWRLLIYEAEVKSSSPTSHNTQNIAFVSSNNTNNTNESVSVVPSVSIASSKASVTTPSNVDNLGDAVIYSFFASQSNSPQLDNEELKQNDVDNLEEMDLKWQMAMLTMRAKRFLERTGRNLGSNGTTAIGFDMSKVECYNCHRRGYFSRECISSRDNRNKDTPRRTVLVEASTFNALVSQCDGVGSYDWSF</sequence>
<dbReference type="EMBL" id="BKCJ010968859">
    <property type="protein sequence ID" value="GFC56305.1"/>
    <property type="molecule type" value="Genomic_DNA"/>
</dbReference>
<dbReference type="GO" id="GO:0003676">
    <property type="term" value="F:nucleic acid binding"/>
    <property type="evidence" value="ECO:0007669"/>
    <property type="project" value="InterPro"/>
</dbReference>